<dbReference type="EMBL" id="OX597815">
    <property type="protein sequence ID" value="CAI9717401.1"/>
    <property type="molecule type" value="Genomic_DNA"/>
</dbReference>
<sequence length="202" mass="22841">MRLIRKQHETHEETKAMLETMRHKKKLELGTAYQFPNVIAKGITKVCPKWHATVMTDMVGKYIAIEYFLVGEQTQYNFADTTYVVVVTVITIPTVNLITVISRSSCSYYGYSVPIFAVPTIAILAPKDTLSSCLKLFSNQATVLRSCIHKTHFFLEISSDSSAGVLFDIVSNLVEVSDKVHRHSWEVCQVGNETILTKQIRH</sequence>
<evidence type="ECO:0000313" key="3">
    <source>
        <dbReference type="Proteomes" id="UP001162480"/>
    </source>
</evidence>
<evidence type="ECO:0000313" key="2">
    <source>
        <dbReference type="EMBL" id="CAI9717401.1"/>
    </source>
</evidence>
<accession>A0AA36AL14</accession>
<keyword evidence="3" id="KW-1185">Reference proteome</keyword>
<keyword evidence="1" id="KW-0812">Transmembrane</keyword>
<protein>
    <submittedName>
        <fullName evidence="2">Uncharacterized protein</fullName>
    </submittedName>
</protein>
<proteinExistence type="predicted"/>
<keyword evidence="1" id="KW-0472">Membrane</keyword>
<dbReference type="AlphaFoldDB" id="A0AA36AL14"/>
<evidence type="ECO:0000256" key="1">
    <source>
        <dbReference type="SAM" id="Phobius"/>
    </source>
</evidence>
<feature type="transmembrane region" description="Helical" evidence="1">
    <location>
        <begin position="108"/>
        <end position="125"/>
    </location>
</feature>
<name>A0AA36AL14_OCTVU</name>
<gene>
    <name evidence="2" type="ORF">OCTVUL_1B009556</name>
</gene>
<feature type="transmembrane region" description="Helical" evidence="1">
    <location>
        <begin position="83"/>
        <end position="102"/>
    </location>
</feature>
<organism evidence="2 3">
    <name type="scientific">Octopus vulgaris</name>
    <name type="common">Common octopus</name>
    <dbReference type="NCBI Taxonomy" id="6645"/>
    <lineage>
        <taxon>Eukaryota</taxon>
        <taxon>Metazoa</taxon>
        <taxon>Spiralia</taxon>
        <taxon>Lophotrochozoa</taxon>
        <taxon>Mollusca</taxon>
        <taxon>Cephalopoda</taxon>
        <taxon>Coleoidea</taxon>
        <taxon>Octopodiformes</taxon>
        <taxon>Octopoda</taxon>
        <taxon>Incirrata</taxon>
        <taxon>Octopodidae</taxon>
        <taxon>Octopus</taxon>
    </lineage>
</organism>
<dbReference type="Proteomes" id="UP001162480">
    <property type="component" value="Chromosome 2"/>
</dbReference>
<reference evidence="2" key="1">
    <citation type="submission" date="2023-08" db="EMBL/GenBank/DDBJ databases">
        <authorList>
            <person name="Alioto T."/>
            <person name="Alioto T."/>
            <person name="Gomez Garrido J."/>
        </authorList>
    </citation>
    <scope>NUCLEOTIDE SEQUENCE</scope>
</reference>
<keyword evidence="1" id="KW-1133">Transmembrane helix</keyword>